<evidence type="ECO:0000313" key="3">
    <source>
        <dbReference type="Proteomes" id="UP000198379"/>
    </source>
</evidence>
<feature type="transmembrane region" description="Helical" evidence="1">
    <location>
        <begin position="12"/>
        <end position="29"/>
    </location>
</feature>
<gene>
    <name evidence="2" type="ORF">SAMN06265376_108199</name>
</gene>
<dbReference type="AlphaFoldDB" id="A0A239CW43"/>
<protein>
    <submittedName>
        <fullName evidence="2">Uncharacterized protein</fullName>
    </submittedName>
</protein>
<proteinExistence type="predicted"/>
<evidence type="ECO:0000256" key="1">
    <source>
        <dbReference type="SAM" id="Phobius"/>
    </source>
</evidence>
<accession>A0A239CW43</accession>
<dbReference type="InterPro" id="IPR046077">
    <property type="entry name" value="DUF6095"/>
</dbReference>
<dbReference type="Pfam" id="PF19589">
    <property type="entry name" value="DUF6095"/>
    <property type="match status" value="1"/>
</dbReference>
<keyword evidence="1" id="KW-1133">Transmembrane helix</keyword>
<keyword evidence="3" id="KW-1185">Reference proteome</keyword>
<organism evidence="2 3">
    <name type="scientific">Dokdonia pacifica</name>
    <dbReference type="NCBI Taxonomy" id="1627892"/>
    <lineage>
        <taxon>Bacteria</taxon>
        <taxon>Pseudomonadati</taxon>
        <taxon>Bacteroidota</taxon>
        <taxon>Flavobacteriia</taxon>
        <taxon>Flavobacteriales</taxon>
        <taxon>Flavobacteriaceae</taxon>
        <taxon>Dokdonia</taxon>
    </lineage>
</organism>
<dbReference type="RefSeq" id="WP_089373473.1">
    <property type="nucleotide sequence ID" value="NZ_BMEP01000009.1"/>
</dbReference>
<keyword evidence="1" id="KW-0812">Transmembrane</keyword>
<keyword evidence="1" id="KW-0472">Membrane</keyword>
<feature type="transmembrane region" description="Helical" evidence="1">
    <location>
        <begin position="41"/>
        <end position="60"/>
    </location>
</feature>
<reference evidence="2 3" key="1">
    <citation type="submission" date="2017-06" db="EMBL/GenBank/DDBJ databases">
        <authorList>
            <person name="Kim H.J."/>
            <person name="Triplett B.A."/>
        </authorList>
    </citation>
    <scope>NUCLEOTIDE SEQUENCE [LARGE SCALE GENOMIC DNA]</scope>
    <source>
        <strain evidence="2 3">DSM 25597</strain>
    </source>
</reference>
<evidence type="ECO:0000313" key="2">
    <source>
        <dbReference type="EMBL" id="SNS23764.1"/>
    </source>
</evidence>
<name>A0A239CW43_9FLAO</name>
<sequence>MSTNKETLLKGIKIMGGTLALLIAAPLILNSSFKNQDHPFFIPVLGIGIICLIGAIYFGFKGIKTLMKALFNE</sequence>
<dbReference type="Proteomes" id="UP000198379">
    <property type="component" value="Unassembled WGS sequence"/>
</dbReference>
<dbReference type="EMBL" id="FZNY01000008">
    <property type="protein sequence ID" value="SNS23764.1"/>
    <property type="molecule type" value="Genomic_DNA"/>
</dbReference>